<keyword evidence="3" id="KW-0808">Transferase</keyword>
<dbReference type="SMART" id="SM00450">
    <property type="entry name" value="RHOD"/>
    <property type="match status" value="1"/>
</dbReference>
<gene>
    <name evidence="1" type="primary">trhO</name>
    <name evidence="3" type="ORF">G4Y79_11985</name>
</gene>
<comment type="similarity">
    <text evidence="1">Belongs to the TrhO family.</text>
</comment>
<comment type="function">
    <text evidence="1">Catalyzes oxygen-dependent 5-hydroxyuridine (ho5U) modification at position 34 in tRNAs.</text>
</comment>
<dbReference type="KEGG" id="pmet:G4Y79_11985"/>
<evidence type="ECO:0000259" key="2">
    <source>
        <dbReference type="PROSITE" id="PS50206"/>
    </source>
</evidence>
<dbReference type="SUPFAM" id="SSF52821">
    <property type="entry name" value="Rhodanese/Cell cycle control phosphatase"/>
    <property type="match status" value="1"/>
</dbReference>
<dbReference type="InterPro" id="IPR020936">
    <property type="entry name" value="TrhO"/>
</dbReference>
<dbReference type="PANTHER" id="PTHR43268:SF3">
    <property type="entry name" value="RHODANESE-LIKE DOMAIN-CONTAINING PROTEIN 7-RELATED"/>
    <property type="match status" value="1"/>
</dbReference>
<comment type="catalytic activity">
    <reaction evidence="1">
        <text>uridine(34) in tRNA + AH2 + O2 = 5-hydroxyuridine(34) in tRNA + A + H2O</text>
        <dbReference type="Rhea" id="RHEA:64224"/>
        <dbReference type="Rhea" id="RHEA-COMP:11727"/>
        <dbReference type="Rhea" id="RHEA-COMP:13381"/>
        <dbReference type="ChEBI" id="CHEBI:13193"/>
        <dbReference type="ChEBI" id="CHEBI:15377"/>
        <dbReference type="ChEBI" id="CHEBI:15379"/>
        <dbReference type="ChEBI" id="CHEBI:17499"/>
        <dbReference type="ChEBI" id="CHEBI:65315"/>
        <dbReference type="ChEBI" id="CHEBI:136877"/>
    </reaction>
</comment>
<keyword evidence="4" id="KW-1185">Reference proteome</keyword>
<dbReference type="Gene3D" id="3.40.250.10">
    <property type="entry name" value="Rhodanese-like domain"/>
    <property type="match status" value="1"/>
</dbReference>
<reference evidence="3 4" key="1">
    <citation type="submission" date="2020-02" db="EMBL/GenBank/DDBJ databases">
        <authorList>
            <person name="Zheng R.K."/>
            <person name="Sun C.M."/>
        </authorList>
    </citation>
    <scope>NUCLEOTIDE SEQUENCE [LARGE SCALE GENOMIC DNA]</scope>
    <source>
        <strain evidence="4">rifampicinis</strain>
    </source>
</reference>
<proteinExistence type="inferred from homology"/>
<dbReference type="RefSeq" id="WP_195173113.1">
    <property type="nucleotide sequence ID" value="NZ_CP062983.1"/>
</dbReference>
<dbReference type="GO" id="GO:0016740">
    <property type="term" value="F:transferase activity"/>
    <property type="evidence" value="ECO:0007669"/>
    <property type="project" value="UniProtKB-KW"/>
</dbReference>
<dbReference type="Gene3D" id="3.30.70.100">
    <property type="match status" value="1"/>
</dbReference>
<organism evidence="3 4">
    <name type="scientific">Phototrophicus methaneseepsis</name>
    <dbReference type="NCBI Taxonomy" id="2710758"/>
    <lineage>
        <taxon>Bacteria</taxon>
        <taxon>Bacillati</taxon>
        <taxon>Chloroflexota</taxon>
        <taxon>Candidatus Thermofontia</taxon>
        <taxon>Phototrophicales</taxon>
        <taxon>Phototrophicaceae</taxon>
        <taxon>Phototrophicus</taxon>
    </lineage>
</organism>
<dbReference type="InterPro" id="IPR001763">
    <property type="entry name" value="Rhodanese-like_dom"/>
</dbReference>
<dbReference type="NCBIfam" id="NF001136">
    <property type="entry name" value="PRK00142.1-4"/>
    <property type="match status" value="1"/>
</dbReference>
<dbReference type="InterPro" id="IPR040503">
    <property type="entry name" value="TRHO_N"/>
</dbReference>
<keyword evidence="1" id="KW-0819">tRNA processing</keyword>
<evidence type="ECO:0000313" key="3">
    <source>
        <dbReference type="EMBL" id="QPC85050.1"/>
    </source>
</evidence>
<evidence type="ECO:0000313" key="4">
    <source>
        <dbReference type="Proteomes" id="UP000594468"/>
    </source>
</evidence>
<accession>A0A7S8IFT2</accession>
<dbReference type="GO" id="GO:0016705">
    <property type="term" value="F:oxidoreductase activity, acting on paired donors, with incorporation or reduction of molecular oxygen"/>
    <property type="evidence" value="ECO:0007669"/>
    <property type="project" value="UniProtKB-UniRule"/>
</dbReference>
<dbReference type="AlphaFoldDB" id="A0A7S8IFT2"/>
<dbReference type="CDD" id="cd01518">
    <property type="entry name" value="RHOD_YceA"/>
    <property type="match status" value="1"/>
</dbReference>
<dbReference type="Pfam" id="PF17773">
    <property type="entry name" value="UPF0176_N"/>
    <property type="match status" value="1"/>
</dbReference>
<dbReference type="EMBL" id="CP062983">
    <property type="protein sequence ID" value="QPC85050.1"/>
    <property type="molecule type" value="Genomic_DNA"/>
</dbReference>
<dbReference type="Pfam" id="PF00581">
    <property type="entry name" value="Rhodanese"/>
    <property type="match status" value="1"/>
</dbReference>
<dbReference type="PANTHER" id="PTHR43268">
    <property type="entry name" value="THIOSULFATE SULFURTRANSFERASE/RHODANESE-LIKE DOMAIN-CONTAINING PROTEIN 2"/>
    <property type="match status" value="1"/>
</dbReference>
<dbReference type="GO" id="GO:0006400">
    <property type="term" value="P:tRNA modification"/>
    <property type="evidence" value="ECO:0007669"/>
    <property type="project" value="UniProtKB-UniRule"/>
</dbReference>
<sequence length="273" mass="31066">MSEQIVIAAFYKFVPLPDFRDIQKSLRAFCDEHHIKGSILLAAEGINGTIAGTRRDMDATLAYLRRDSRMSDMVHKESYADEIPFRKMKVRLKREIVTLGVDVDPNAQVGTYVEPEEWNTLISDPNVLLIDTRNSYEYEVGTFNGAVDPQTASFSEFTDYVQQQLADQKDKKIAMFCTGGIRCEKATSYLKDQGFENVFHLKGGILRYLENIPQENSLWQGDCFVFDERITVTQDLKPGQVQFCKQCNRVIAEDTATCPYCGQPLQQTETPTE</sequence>
<dbReference type="Proteomes" id="UP000594468">
    <property type="component" value="Chromosome"/>
</dbReference>
<dbReference type="EC" id="1.14.-.-" evidence="1"/>
<dbReference type="PROSITE" id="PS50206">
    <property type="entry name" value="RHODANESE_3"/>
    <property type="match status" value="1"/>
</dbReference>
<feature type="domain" description="Rhodanese" evidence="2">
    <location>
        <begin position="123"/>
        <end position="217"/>
    </location>
</feature>
<dbReference type="InterPro" id="IPR036873">
    <property type="entry name" value="Rhodanese-like_dom_sf"/>
</dbReference>
<protein>
    <recommendedName>
        <fullName evidence="1">tRNA uridine(34) hydroxylase</fullName>
        <ecNumber evidence="1">1.14.-.-</ecNumber>
    </recommendedName>
    <alternativeName>
        <fullName evidence="1">tRNA hydroxylation protein O</fullName>
    </alternativeName>
</protein>
<evidence type="ECO:0000256" key="1">
    <source>
        <dbReference type="HAMAP-Rule" id="MF_00469"/>
    </source>
</evidence>
<dbReference type="HAMAP" id="MF_00469">
    <property type="entry name" value="TrhO"/>
    <property type="match status" value="1"/>
</dbReference>
<name>A0A7S8IFT2_9CHLR</name>
<keyword evidence="1" id="KW-0560">Oxidoreductase</keyword>